<proteinExistence type="predicted"/>
<accession>A0A2H3BJH3</accession>
<keyword evidence="2" id="KW-1185">Reference proteome</keyword>
<name>A0A2H3BJH3_9AGAR</name>
<protein>
    <submittedName>
        <fullName evidence="1">Uncharacterized protein</fullName>
    </submittedName>
</protein>
<reference evidence="2" key="1">
    <citation type="journal article" date="2017" name="Nat. Ecol. Evol.">
        <title>Genome expansion and lineage-specific genetic innovations in the forest pathogenic fungi Armillaria.</title>
        <authorList>
            <person name="Sipos G."/>
            <person name="Prasanna A.N."/>
            <person name="Walter M.C."/>
            <person name="O'Connor E."/>
            <person name="Balint B."/>
            <person name="Krizsan K."/>
            <person name="Kiss B."/>
            <person name="Hess J."/>
            <person name="Varga T."/>
            <person name="Slot J."/>
            <person name="Riley R."/>
            <person name="Boka B."/>
            <person name="Rigling D."/>
            <person name="Barry K."/>
            <person name="Lee J."/>
            <person name="Mihaltcheva S."/>
            <person name="LaButti K."/>
            <person name="Lipzen A."/>
            <person name="Waldron R."/>
            <person name="Moloney N.M."/>
            <person name="Sperisen C."/>
            <person name="Kredics L."/>
            <person name="Vagvoelgyi C."/>
            <person name="Patrignani A."/>
            <person name="Fitzpatrick D."/>
            <person name="Nagy I."/>
            <person name="Doyle S."/>
            <person name="Anderson J.B."/>
            <person name="Grigoriev I.V."/>
            <person name="Gueldener U."/>
            <person name="Muensterkoetter M."/>
            <person name="Nagy L.G."/>
        </authorList>
    </citation>
    <scope>NUCLEOTIDE SEQUENCE [LARGE SCALE GENOMIC DNA]</scope>
    <source>
        <strain evidence="2">28-4</strain>
    </source>
</reference>
<dbReference type="EMBL" id="KZ293454">
    <property type="protein sequence ID" value="PBK64013.1"/>
    <property type="molecule type" value="Genomic_DNA"/>
</dbReference>
<evidence type="ECO:0000313" key="1">
    <source>
        <dbReference type="EMBL" id="PBK64013.1"/>
    </source>
</evidence>
<organism evidence="1 2">
    <name type="scientific">Armillaria solidipes</name>
    <dbReference type="NCBI Taxonomy" id="1076256"/>
    <lineage>
        <taxon>Eukaryota</taxon>
        <taxon>Fungi</taxon>
        <taxon>Dikarya</taxon>
        <taxon>Basidiomycota</taxon>
        <taxon>Agaricomycotina</taxon>
        <taxon>Agaricomycetes</taxon>
        <taxon>Agaricomycetidae</taxon>
        <taxon>Agaricales</taxon>
        <taxon>Marasmiineae</taxon>
        <taxon>Physalacriaceae</taxon>
        <taxon>Armillaria</taxon>
    </lineage>
</organism>
<dbReference type="Proteomes" id="UP000218334">
    <property type="component" value="Unassembled WGS sequence"/>
</dbReference>
<gene>
    <name evidence="1" type="ORF">ARMSODRAFT_979403</name>
</gene>
<dbReference type="AlphaFoldDB" id="A0A2H3BJH3"/>
<evidence type="ECO:0000313" key="2">
    <source>
        <dbReference type="Proteomes" id="UP000218334"/>
    </source>
</evidence>
<sequence length="216" mass="24270">MHRLKYLETAVSPLLAAGTRKSVSSILTALGDSARIYLAETRGENWEVGHRWKLHITTVTSSRSVQICDVVKGCPPGKDYTAVNPIWSRACAGEEVTAVLAGKVSGLPSYEPTYYIGVVPLQLRPFSAVVYLLHRSERSWFKSEKSLYSNIDISEASGKAVNVDRREFDGYSMTEKLLISWLHALRGKFQLSKAIQLIWQKKTNDRAIVVMFVQRH</sequence>